<comment type="caution">
    <text evidence="1">The sequence shown here is derived from an EMBL/GenBank/DDBJ whole genome shotgun (WGS) entry which is preliminary data.</text>
</comment>
<gene>
    <name evidence="1" type="ORF">BJX66DRAFT_139763</name>
</gene>
<name>A0ABR4GBE8_9EURO</name>
<accession>A0ABR4GBE8</accession>
<keyword evidence="2" id="KW-1185">Reference proteome</keyword>
<evidence type="ECO:0000313" key="1">
    <source>
        <dbReference type="EMBL" id="KAL2796326.1"/>
    </source>
</evidence>
<organism evidence="1 2">
    <name type="scientific">Aspergillus keveii</name>
    <dbReference type="NCBI Taxonomy" id="714993"/>
    <lineage>
        <taxon>Eukaryota</taxon>
        <taxon>Fungi</taxon>
        <taxon>Dikarya</taxon>
        <taxon>Ascomycota</taxon>
        <taxon>Pezizomycotina</taxon>
        <taxon>Eurotiomycetes</taxon>
        <taxon>Eurotiomycetidae</taxon>
        <taxon>Eurotiales</taxon>
        <taxon>Aspergillaceae</taxon>
        <taxon>Aspergillus</taxon>
        <taxon>Aspergillus subgen. Nidulantes</taxon>
    </lineage>
</organism>
<sequence length="211" mass="23375">MAPVRRISNAQWATDFLQNTLDQNWNFSTIIICATRDSFLEQLTATVRLQSAEATGSHHLLTKSLGLLSRSHKIKTVFCPTLEHLRAYLSVGVQPQAPAAEGKQNPRSLLAILNPLNLHLSTLEFSAQGLSRTLASAVEVSYRANLDIVLCECQDALDPANTERGEALWYVDVPLISNSTRIGTEGSTWIGRSVPVKRVVERWFQFEGSTI</sequence>
<evidence type="ECO:0000313" key="2">
    <source>
        <dbReference type="Proteomes" id="UP001610563"/>
    </source>
</evidence>
<reference evidence="1 2" key="1">
    <citation type="submission" date="2024-07" db="EMBL/GenBank/DDBJ databases">
        <title>Section-level genome sequencing and comparative genomics of Aspergillus sections Usti and Cavernicolus.</title>
        <authorList>
            <consortium name="Lawrence Berkeley National Laboratory"/>
            <person name="Nybo J.L."/>
            <person name="Vesth T.C."/>
            <person name="Theobald S."/>
            <person name="Frisvad J.C."/>
            <person name="Larsen T.O."/>
            <person name="Kjaerboelling I."/>
            <person name="Rothschild-Mancinelli K."/>
            <person name="Lyhne E.K."/>
            <person name="Kogle M.E."/>
            <person name="Barry K."/>
            <person name="Clum A."/>
            <person name="Na H."/>
            <person name="Ledsgaard L."/>
            <person name="Lin J."/>
            <person name="Lipzen A."/>
            <person name="Kuo A."/>
            <person name="Riley R."/>
            <person name="Mondo S."/>
            <person name="Labutti K."/>
            <person name="Haridas S."/>
            <person name="Pangalinan J."/>
            <person name="Salamov A.A."/>
            <person name="Simmons B.A."/>
            <person name="Magnuson J.K."/>
            <person name="Chen J."/>
            <person name="Drula E."/>
            <person name="Henrissat B."/>
            <person name="Wiebenga A."/>
            <person name="Lubbers R.J."/>
            <person name="Gomes A.C."/>
            <person name="Makela M.R."/>
            <person name="Stajich J."/>
            <person name="Grigoriev I.V."/>
            <person name="Mortensen U.H."/>
            <person name="De Vries R.P."/>
            <person name="Baker S.E."/>
            <person name="Andersen M.R."/>
        </authorList>
    </citation>
    <scope>NUCLEOTIDE SEQUENCE [LARGE SCALE GENOMIC DNA]</scope>
    <source>
        <strain evidence="1 2">CBS 209.92</strain>
    </source>
</reference>
<protein>
    <submittedName>
        <fullName evidence="1">Uncharacterized protein</fullName>
    </submittedName>
</protein>
<proteinExistence type="predicted"/>
<dbReference type="Proteomes" id="UP001610563">
    <property type="component" value="Unassembled WGS sequence"/>
</dbReference>
<dbReference type="EMBL" id="JBFTWV010000027">
    <property type="protein sequence ID" value="KAL2796326.1"/>
    <property type="molecule type" value="Genomic_DNA"/>
</dbReference>